<gene>
    <name evidence="1" type="ORF">PDE_03896</name>
</gene>
<proteinExistence type="predicted"/>
<name>S7ZE70_PENO1</name>
<protein>
    <recommendedName>
        <fullName evidence="3">F-box domain-containing protein</fullName>
    </recommendedName>
</protein>
<dbReference type="Proteomes" id="UP000019376">
    <property type="component" value="Unassembled WGS sequence"/>
</dbReference>
<dbReference type="SUPFAM" id="SSF81383">
    <property type="entry name" value="F-box domain"/>
    <property type="match status" value="1"/>
</dbReference>
<reference evidence="1 2" key="1">
    <citation type="journal article" date="2013" name="PLoS ONE">
        <title>Genomic and secretomic analyses reveal unique features of the lignocellulolytic enzyme system of Penicillium decumbens.</title>
        <authorList>
            <person name="Liu G."/>
            <person name="Zhang L."/>
            <person name="Wei X."/>
            <person name="Zou G."/>
            <person name="Qin Y."/>
            <person name="Ma L."/>
            <person name="Li J."/>
            <person name="Zheng H."/>
            <person name="Wang S."/>
            <person name="Wang C."/>
            <person name="Xun L."/>
            <person name="Zhao G.-P."/>
            <person name="Zhou Z."/>
            <person name="Qu Y."/>
        </authorList>
    </citation>
    <scope>NUCLEOTIDE SEQUENCE [LARGE SCALE GENOMIC DNA]</scope>
    <source>
        <strain evidence="2">114-2 / CGMCC 5302</strain>
    </source>
</reference>
<dbReference type="eggNOG" id="ENOG502SH4D">
    <property type="taxonomic scope" value="Eukaryota"/>
</dbReference>
<evidence type="ECO:0000313" key="2">
    <source>
        <dbReference type="Proteomes" id="UP000019376"/>
    </source>
</evidence>
<sequence>MSSSESFSDLSGSDLAVVKASPSSQRVSTQQNTYPSHMAHLDNLPFEMLWHIASFTDLQTIFRLRNTSSRLLKVFSQTCGRILFDFAMASDLFKPHPEVLVAHTIRRASAVALTNPEKIKLLFRAVMNGMNGLYDFCEQQLATSLTADDFIGTLNKQKSIVNGFTEIISSSFPDCRHSPIEDGRFLLGITTQPGREDQIALRLIIFGELFGPSMEARLDLKRDEQIPSVLPFYIRDSFLRHVMPWPRSTDDGDLDADEEDEESHDSEDRGLRWVAVLFTEEWRIRWINLMRDIAPSVALKLDDDRLCPCPDCWPRGRAEGLRMLACRNVSLKWPWRHKMYWSVLMTLGMEGAQLLTAPVDSIPRPLKEKVRGLLQGVDELPVPSKEHRSKRGWYFAPRC</sequence>
<dbReference type="InterPro" id="IPR036047">
    <property type="entry name" value="F-box-like_dom_sf"/>
</dbReference>
<dbReference type="HOGENOM" id="CLU_044247_0_0_1"/>
<organism evidence="1 2">
    <name type="scientific">Penicillium oxalicum (strain 114-2 / CGMCC 5302)</name>
    <name type="common">Penicillium decumbens</name>
    <dbReference type="NCBI Taxonomy" id="933388"/>
    <lineage>
        <taxon>Eukaryota</taxon>
        <taxon>Fungi</taxon>
        <taxon>Dikarya</taxon>
        <taxon>Ascomycota</taxon>
        <taxon>Pezizomycotina</taxon>
        <taxon>Eurotiomycetes</taxon>
        <taxon>Eurotiomycetidae</taxon>
        <taxon>Eurotiales</taxon>
        <taxon>Aspergillaceae</taxon>
        <taxon>Penicillium</taxon>
    </lineage>
</organism>
<evidence type="ECO:0008006" key="3">
    <source>
        <dbReference type="Google" id="ProtNLM"/>
    </source>
</evidence>
<dbReference type="AlphaFoldDB" id="S7ZE70"/>
<dbReference type="PhylomeDB" id="S7ZE70"/>
<evidence type="ECO:0000313" key="1">
    <source>
        <dbReference type="EMBL" id="EPS28950.1"/>
    </source>
</evidence>
<dbReference type="EMBL" id="KB644411">
    <property type="protein sequence ID" value="EPS28950.1"/>
    <property type="molecule type" value="Genomic_DNA"/>
</dbReference>
<keyword evidence="2" id="KW-1185">Reference proteome</keyword>
<dbReference type="OrthoDB" id="2853639at2759"/>
<accession>S7ZE70</accession>
<dbReference type="STRING" id="933388.S7ZE70"/>